<keyword evidence="3" id="KW-1185">Reference proteome</keyword>
<organism evidence="2 3">
    <name type="scientific">Evansella tamaricis</name>
    <dbReference type="NCBI Taxonomy" id="2069301"/>
    <lineage>
        <taxon>Bacteria</taxon>
        <taxon>Bacillati</taxon>
        <taxon>Bacillota</taxon>
        <taxon>Bacilli</taxon>
        <taxon>Bacillales</taxon>
        <taxon>Bacillaceae</taxon>
        <taxon>Evansella</taxon>
    </lineage>
</organism>
<protein>
    <submittedName>
        <fullName evidence="2">Uncharacterized protein</fullName>
    </submittedName>
</protein>
<evidence type="ECO:0000313" key="3">
    <source>
        <dbReference type="Proteomes" id="UP000784880"/>
    </source>
</evidence>
<evidence type="ECO:0000256" key="1">
    <source>
        <dbReference type="SAM" id="MobiDB-lite"/>
    </source>
</evidence>
<reference evidence="2 3" key="1">
    <citation type="submission" date="2021-06" db="EMBL/GenBank/DDBJ databases">
        <title>Bacillus sp. RD4P76, an endophyte from a halophyte.</title>
        <authorList>
            <person name="Sun J.-Q."/>
        </authorList>
    </citation>
    <scope>NUCLEOTIDE SEQUENCE [LARGE SCALE GENOMIC DNA]</scope>
    <source>
        <strain evidence="2 3">CGMCC 1.15917</strain>
    </source>
</reference>
<comment type="caution">
    <text evidence="2">The sequence shown here is derived from an EMBL/GenBank/DDBJ whole genome shotgun (WGS) entry which is preliminary data.</text>
</comment>
<feature type="region of interest" description="Disordered" evidence="1">
    <location>
        <begin position="44"/>
        <end position="96"/>
    </location>
</feature>
<proteinExistence type="predicted"/>
<feature type="compositionally biased region" description="Basic and acidic residues" evidence="1">
    <location>
        <begin position="53"/>
        <end position="77"/>
    </location>
</feature>
<dbReference type="EMBL" id="JAHQCS010000096">
    <property type="protein sequence ID" value="MBU9712327.1"/>
    <property type="molecule type" value="Genomic_DNA"/>
</dbReference>
<dbReference type="RefSeq" id="WP_217066513.1">
    <property type="nucleotide sequence ID" value="NZ_JAHQCS010000096.1"/>
</dbReference>
<dbReference type="Proteomes" id="UP000784880">
    <property type="component" value="Unassembled WGS sequence"/>
</dbReference>
<sequence>MDDRKIEYHITVENIDIKDPVLESLTFQLDSVDVKELSGALNLGNNFGTSVNQKEKKDPKDKEEEKKKIEMEEKEKNAPNTIMTPSKKGFSFKFNK</sequence>
<evidence type="ECO:0000313" key="2">
    <source>
        <dbReference type="EMBL" id="MBU9712327.1"/>
    </source>
</evidence>
<gene>
    <name evidence="2" type="ORF">KS419_11300</name>
</gene>
<name>A0ABS6JHJ1_9BACI</name>
<accession>A0ABS6JHJ1</accession>